<organism evidence="2 3">
    <name type="scientific">Rhizobium leguminosarum</name>
    <dbReference type="NCBI Taxonomy" id="384"/>
    <lineage>
        <taxon>Bacteria</taxon>
        <taxon>Pseudomonadati</taxon>
        <taxon>Pseudomonadota</taxon>
        <taxon>Alphaproteobacteria</taxon>
        <taxon>Hyphomicrobiales</taxon>
        <taxon>Rhizobiaceae</taxon>
        <taxon>Rhizobium/Agrobacterium group</taxon>
        <taxon>Rhizobium</taxon>
    </lineage>
</organism>
<dbReference type="EMBL" id="JACIGO010000014">
    <property type="protein sequence ID" value="MBB4294150.1"/>
    <property type="molecule type" value="Genomic_DNA"/>
</dbReference>
<comment type="caution">
    <text evidence="2">The sequence shown here is derived from an EMBL/GenBank/DDBJ whole genome shotgun (WGS) entry which is preliminary data.</text>
</comment>
<keyword evidence="1" id="KW-0732">Signal</keyword>
<feature type="signal peptide" evidence="1">
    <location>
        <begin position="1"/>
        <end position="23"/>
    </location>
</feature>
<accession>A0AAE2MRP4</accession>
<dbReference type="Proteomes" id="UP000538507">
    <property type="component" value="Unassembled WGS sequence"/>
</dbReference>
<evidence type="ECO:0000313" key="2">
    <source>
        <dbReference type="EMBL" id="MBB4294150.1"/>
    </source>
</evidence>
<proteinExistence type="predicted"/>
<sequence length="204" mass="20011">MSYFKLRCAAALVVVFGAGQVHAAVDAGASCFIAPAKASQEQLDSFSSQPADLTTKYPTGGAAMSLEVRTLAGSRFDNVDRLVQLAAGASPGQKSAIGAGLAWTARACAASQPEYAIQIQEKIAASGLEEVITAFLGAANDTATAALGNGAAAAAAGDIGNTGAVGNSGNVGGDVATATAAPARLAARGAGRSTTIVTNVISPN</sequence>
<feature type="chain" id="PRO_5042166273" evidence="1">
    <location>
        <begin position="24"/>
        <end position="204"/>
    </location>
</feature>
<evidence type="ECO:0000313" key="3">
    <source>
        <dbReference type="Proteomes" id="UP000538507"/>
    </source>
</evidence>
<reference evidence="2 3" key="1">
    <citation type="submission" date="2020-08" db="EMBL/GenBank/DDBJ databases">
        <title>Genomic Encyclopedia of Type Strains, Phase IV (KMG-V): Genome sequencing to study the core and pangenomes of soil and plant-associated prokaryotes.</title>
        <authorList>
            <person name="Whitman W."/>
        </authorList>
    </citation>
    <scope>NUCLEOTIDE SEQUENCE [LARGE SCALE GENOMIC DNA]</scope>
    <source>
        <strain evidence="2 3">SEMIA 415</strain>
    </source>
</reference>
<dbReference type="RefSeq" id="WP_183610490.1">
    <property type="nucleotide sequence ID" value="NZ_JACHAZ010000014.1"/>
</dbReference>
<gene>
    <name evidence="2" type="ORF">GGE16_006249</name>
</gene>
<protein>
    <submittedName>
        <fullName evidence="2">Uncharacterized protein</fullName>
    </submittedName>
</protein>
<name>A0AAE2MRP4_RHILE</name>
<dbReference type="AlphaFoldDB" id="A0AAE2MRP4"/>
<evidence type="ECO:0000256" key="1">
    <source>
        <dbReference type="SAM" id="SignalP"/>
    </source>
</evidence>